<accession>A0A835XRY7</accession>
<evidence type="ECO:0000256" key="3">
    <source>
        <dbReference type="ARBA" id="ARBA00022989"/>
    </source>
</evidence>
<keyword evidence="3 7" id="KW-1133">Transmembrane helix</keyword>
<dbReference type="InterPro" id="IPR050382">
    <property type="entry name" value="MFS_Na/Anion_cotransporter"/>
</dbReference>
<evidence type="ECO:0000313" key="9">
    <source>
        <dbReference type="EMBL" id="KAG2487853.1"/>
    </source>
</evidence>
<feature type="domain" description="Major facilitator superfamily (MFS) profile" evidence="8">
    <location>
        <begin position="137"/>
        <end position="564"/>
    </location>
</feature>
<dbReference type="GO" id="GO:0016020">
    <property type="term" value="C:membrane"/>
    <property type="evidence" value="ECO:0007669"/>
    <property type="project" value="UniProtKB-SubCell"/>
</dbReference>
<reference evidence="9" key="1">
    <citation type="journal article" date="2020" name="bioRxiv">
        <title>Comparative genomics of Chlamydomonas.</title>
        <authorList>
            <person name="Craig R.J."/>
            <person name="Hasan A.R."/>
            <person name="Ness R.W."/>
            <person name="Keightley P.D."/>
        </authorList>
    </citation>
    <scope>NUCLEOTIDE SEQUENCE</scope>
    <source>
        <strain evidence="9">CCAP 11/70</strain>
    </source>
</reference>
<evidence type="ECO:0000256" key="1">
    <source>
        <dbReference type="ARBA" id="ARBA00004141"/>
    </source>
</evidence>
<evidence type="ECO:0000256" key="5">
    <source>
        <dbReference type="ARBA" id="ARBA00024362"/>
    </source>
</evidence>
<dbReference type="Gene3D" id="1.20.1250.20">
    <property type="entry name" value="MFS general substrate transporter like domains"/>
    <property type="match status" value="2"/>
</dbReference>
<feature type="region of interest" description="Disordered" evidence="6">
    <location>
        <begin position="1"/>
        <end position="25"/>
    </location>
</feature>
<keyword evidence="4 7" id="KW-0472">Membrane</keyword>
<dbReference type="InterPro" id="IPR020846">
    <property type="entry name" value="MFS_dom"/>
</dbReference>
<proteinExistence type="inferred from homology"/>
<dbReference type="AlphaFoldDB" id="A0A835XRY7"/>
<dbReference type="PROSITE" id="PS50850">
    <property type="entry name" value="MFS"/>
    <property type="match status" value="1"/>
</dbReference>
<evidence type="ECO:0000313" key="10">
    <source>
        <dbReference type="Proteomes" id="UP000612055"/>
    </source>
</evidence>
<feature type="transmembrane region" description="Helical" evidence="7">
    <location>
        <begin position="475"/>
        <end position="496"/>
    </location>
</feature>
<evidence type="ECO:0000259" key="8">
    <source>
        <dbReference type="PROSITE" id="PS50850"/>
    </source>
</evidence>
<dbReference type="PANTHER" id="PTHR11662:SF243">
    <property type="entry name" value="ANION TRANSPORTER 6, CHLOROPLASTIC-RELATED"/>
    <property type="match status" value="1"/>
</dbReference>
<comment type="caution">
    <text evidence="9">The sequence shown here is derived from an EMBL/GenBank/DDBJ whole genome shotgun (WGS) entry which is preliminary data.</text>
</comment>
<feature type="transmembrane region" description="Helical" evidence="7">
    <location>
        <begin position="376"/>
        <end position="395"/>
    </location>
</feature>
<dbReference type="Proteomes" id="UP000612055">
    <property type="component" value="Unassembled WGS sequence"/>
</dbReference>
<feature type="transmembrane region" description="Helical" evidence="7">
    <location>
        <begin position="448"/>
        <end position="469"/>
    </location>
</feature>
<sequence>MAALTGPGACTYHAPSNAPAQSAGWSPSRLVQPRLAHFPRRPAVLSTFSAFDRRRVVEPLAAQSHGGKAASHSRTVKITRRRGASREPPGSSTSLVAIPRSRHQGQLLSPHDIVHAPAQPAPAAWPWWDSLPSRYKIILGTAVSFVICNLDKVNLSVCIIPMAREYGWSPSVAGLVQSAFFWGYMMCQLPAGYFNSKIGGRRILPAGALLYSAATGIVPWVAATVPGLCISRALVGFGQATAPSAATDMLARVVPSSERARAVTFIFSGFHVGSIAGLLAAPWIIQHWGWQAVFTSFGALGLVWYLWFEQGIMSRIAAEEPDFEARLVADSRTLTPQAEAAGAAPSSSGGAHAVSSSAPPPDVPWRAFLRCPAVRALAYTHFANNWFHYTMLAWLPTYFVDTLSVDLLHASQTALLPPLAGILAGGAAAAIADNLISRGVPLSAVRKGAQGTAFLLPSLLLLAACHPAVGDSPVATVAAITLSLGVSSASLAGLFCTHQDMSPKYAPILLGLTNTTAAIPGVLGVASVGFAFEATQSWELALFLPSAFFMTTAAAVYCLYGRNEAVDFDAADNRPFAWEEKLAAARAAVSRALDLGLPSAEAGPHGPGAEGADKAAPGAVDWEVEGLAGLEDGPLGAVRRWAQGLLGGGKQRRD</sequence>
<evidence type="ECO:0000256" key="2">
    <source>
        <dbReference type="ARBA" id="ARBA00022692"/>
    </source>
</evidence>
<dbReference type="EMBL" id="JAEHOE010000091">
    <property type="protein sequence ID" value="KAG2487853.1"/>
    <property type="molecule type" value="Genomic_DNA"/>
</dbReference>
<evidence type="ECO:0000256" key="7">
    <source>
        <dbReference type="SAM" id="Phobius"/>
    </source>
</evidence>
<keyword evidence="2 7" id="KW-0812">Transmembrane</keyword>
<feature type="transmembrane region" description="Helical" evidence="7">
    <location>
        <begin position="262"/>
        <end position="284"/>
    </location>
</feature>
<dbReference type="FunFam" id="1.20.1250.20:FF:000272">
    <property type="entry name" value="Probable anion transporter 6, chloroplastic"/>
    <property type="match status" value="1"/>
</dbReference>
<dbReference type="SUPFAM" id="SSF103473">
    <property type="entry name" value="MFS general substrate transporter"/>
    <property type="match status" value="1"/>
</dbReference>
<feature type="transmembrane region" description="Helical" evidence="7">
    <location>
        <begin position="508"/>
        <end position="532"/>
    </location>
</feature>
<feature type="transmembrane region" description="Helical" evidence="7">
    <location>
        <begin position="415"/>
        <end position="436"/>
    </location>
</feature>
<gene>
    <name evidence="9" type="ORF">HYH03_013570</name>
</gene>
<evidence type="ECO:0000256" key="4">
    <source>
        <dbReference type="ARBA" id="ARBA00023136"/>
    </source>
</evidence>
<keyword evidence="10" id="KW-1185">Reference proteome</keyword>
<dbReference type="Pfam" id="PF07690">
    <property type="entry name" value="MFS_1"/>
    <property type="match status" value="1"/>
</dbReference>
<dbReference type="OrthoDB" id="2250022at2759"/>
<feature type="region of interest" description="Disordered" evidence="6">
    <location>
        <begin position="62"/>
        <end position="96"/>
    </location>
</feature>
<evidence type="ECO:0000256" key="6">
    <source>
        <dbReference type="SAM" id="MobiDB-lite"/>
    </source>
</evidence>
<comment type="similarity">
    <text evidence="5">Belongs to the major facilitator superfamily. Sodium/anion cotransporter (TC 2.A.1.14) family.</text>
</comment>
<protein>
    <recommendedName>
        <fullName evidence="8">Major facilitator superfamily (MFS) profile domain-containing protein</fullName>
    </recommendedName>
</protein>
<dbReference type="GO" id="GO:0022857">
    <property type="term" value="F:transmembrane transporter activity"/>
    <property type="evidence" value="ECO:0007669"/>
    <property type="project" value="InterPro"/>
</dbReference>
<dbReference type="PANTHER" id="PTHR11662">
    <property type="entry name" value="SOLUTE CARRIER FAMILY 17"/>
    <property type="match status" value="1"/>
</dbReference>
<name>A0A835XRY7_9CHLO</name>
<feature type="transmembrane region" description="Helical" evidence="7">
    <location>
        <begin position="290"/>
        <end position="308"/>
    </location>
</feature>
<comment type="subcellular location">
    <subcellularLocation>
        <location evidence="1">Membrane</location>
        <topology evidence="1">Multi-pass membrane protein</topology>
    </subcellularLocation>
</comment>
<feature type="transmembrane region" description="Helical" evidence="7">
    <location>
        <begin position="538"/>
        <end position="560"/>
    </location>
</feature>
<organism evidence="9 10">
    <name type="scientific">Edaphochlamys debaryana</name>
    <dbReference type="NCBI Taxonomy" id="47281"/>
    <lineage>
        <taxon>Eukaryota</taxon>
        <taxon>Viridiplantae</taxon>
        <taxon>Chlorophyta</taxon>
        <taxon>core chlorophytes</taxon>
        <taxon>Chlorophyceae</taxon>
        <taxon>CS clade</taxon>
        <taxon>Chlamydomonadales</taxon>
        <taxon>Chlamydomonadales incertae sedis</taxon>
        <taxon>Edaphochlamys</taxon>
    </lineage>
</organism>
<dbReference type="InterPro" id="IPR036259">
    <property type="entry name" value="MFS_trans_sf"/>
</dbReference>
<dbReference type="InterPro" id="IPR011701">
    <property type="entry name" value="MFS"/>
</dbReference>
<feature type="compositionally biased region" description="Basic residues" evidence="6">
    <location>
        <begin position="74"/>
        <end position="83"/>
    </location>
</feature>